<evidence type="ECO:0000313" key="1">
    <source>
        <dbReference type="EMBL" id="KAJ9650972.1"/>
    </source>
</evidence>
<name>A0ACC2ZTM5_9EURO</name>
<evidence type="ECO:0000313" key="2">
    <source>
        <dbReference type="Proteomes" id="UP001172386"/>
    </source>
</evidence>
<dbReference type="Proteomes" id="UP001172386">
    <property type="component" value="Unassembled WGS sequence"/>
</dbReference>
<sequence>MSSSDSSDLSSPPPSPLCSPKQRSSSPLSFRSHTPSVSAVFKSQLFTPPPSQDADEDMPRPRKRRKIERPDRTTRYLDLTSDTAQSDYDRRDSIECLVKALRKRRKIVVIAGAGISVSAGIPDFRSSNGLFASLKGEHKLKGGSGKQLFDASVYKDNTLTGQFHDMLRDLSKMSEKAEPTKFHHMLAGLAKEERLLRLYTQNIDGLETRFQDLKTDVPLPYKGPWPKTIQLHGGLDHMYCQKCREIFKFDSILFEGEETPTCHKCRETDDIRTNELGRRSHGIGRLRPRIVLYNEENEDRDAIGAVSVADTKTRPDAIIVVGTSMKIPGVRKLVSQMTKIVRDRVEGTTIWINPDPEPKGYEFENSWDLIVKGTSDDVADLVGLRRWDDPVVDEDSVAWEYSDGEYEKLMAQRGQVKISIPKSPARETVTVMTPPRSQSGDSAQRQRSKTKESPIRIKLLVGEQSQKVEERKQQIQVNVPKLKNPASGGRKLAEVLGKGNIEKTRRTGMTNSTKSKPRKNSGGQSKLAGKVTKMASLIQVKGTQAKRQILSKKLLDRIEPRQMPTPEETSMENTPKASLSPSPGLRLAAMYGLKEMEMGSPGVENSGSVGNSPRALSYDRKETISPKGSLPRGMEQFFD</sequence>
<reference evidence="1" key="1">
    <citation type="submission" date="2022-10" db="EMBL/GenBank/DDBJ databases">
        <title>Culturing micro-colonial fungi from biological soil crusts in the Mojave desert and describing Neophaeococcomyces mojavensis, and introducing the new genera and species Taxawa tesnikishii.</title>
        <authorList>
            <person name="Kurbessoian T."/>
            <person name="Stajich J.E."/>
        </authorList>
    </citation>
    <scope>NUCLEOTIDE SEQUENCE</scope>
    <source>
        <strain evidence="1">JES_112</strain>
    </source>
</reference>
<protein>
    <submittedName>
        <fullName evidence="1">Uncharacterized protein</fullName>
    </submittedName>
</protein>
<accession>A0ACC2ZTM5</accession>
<comment type="caution">
    <text evidence="1">The sequence shown here is derived from an EMBL/GenBank/DDBJ whole genome shotgun (WGS) entry which is preliminary data.</text>
</comment>
<gene>
    <name evidence="1" type="ORF">H2198_009730</name>
</gene>
<keyword evidence="2" id="KW-1185">Reference proteome</keyword>
<proteinExistence type="predicted"/>
<organism evidence="1 2">
    <name type="scientific">Neophaeococcomyces mojaviensis</name>
    <dbReference type="NCBI Taxonomy" id="3383035"/>
    <lineage>
        <taxon>Eukaryota</taxon>
        <taxon>Fungi</taxon>
        <taxon>Dikarya</taxon>
        <taxon>Ascomycota</taxon>
        <taxon>Pezizomycotina</taxon>
        <taxon>Eurotiomycetes</taxon>
        <taxon>Chaetothyriomycetidae</taxon>
        <taxon>Chaetothyriales</taxon>
        <taxon>Chaetothyriales incertae sedis</taxon>
        <taxon>Neophaeococcomyces</taxon>
    </lineage>
</organism>
<dbReference type="EMBL" id="JAPDRQ010000292">
    <property type="protein sequence ID" value="KAJ9650972.1"/>
    <property type="molecule type" value="Genomic_DNA"/>
</dbReference>